<dbReference type="RefSeq" id="WP_128700713.1">
    <property type="nucleotide sequence ID" value="NZ_CP019384.1"/>
</dbReference>
<evidence type="ECO:0000313" key="3">
    <source>
        <dbReference type="EMBL" id="QAT17748.1"/>
    </source>
</evidence>
<accession>A0A410P6Q0</accession>
<dbReference type="KEGG" id="vai:BU251_08450"/>
<keyword evidence="2" id="KW-0812">Transmembrane</keyword>
<dbReference type="OrthoDB" id="9765023at2"/>
<proteinExistence type="predicted"/>
<dbReference type="Pfam" id="PF05137">
    <property type="entry name" value="PilN"/>
    <property type="match status" value="1"/>
</dbReference>
<name>A0A410P6Q0_VELA1</name>
<sequence length="501" mass="56106">MTTTVVLEIGNIWLKVVVFKTALGAAHLRGVLAKDINGQDDNAIGRQIAEFLKGLNIKKPQNLVICFSRNSVTLRNLRIPSVNPSEIDDMIKLHVGRQVPYAKEEIVNGHSLIGRDAMGYSKIMLAIVHRENIRRIFRILEKAELYSDKIELSSEGVLSWLKGAVKMSEMKAEDACLILDVDSAYTDFIVASPAMILFSRVIASGAEQLKDPEKWPRFFGEMKQTMVISQGEEILQKPVRVYVVGAVGQLKGFISQVETEFNLPASVVQPLEGVQADKDIVKSPPEALDQTSFSSLFGLGLDLARKKINFVLPEAQIRRALRERTRDIVLFGSGMMYFILIVCGIYSEKLYNRKAYLKLLNERYKTIAVQADNLNEELERLKKIKSKLDTNTIVLNYLSGLSKILPPEILVVNLSFQKDERMVIKGQAAQMSDIFKFITTLEDSPYFKDVETRYTTRKKIKGKDINEFELICPLEGVQDSKAAKGAAAAKKAQGAAEKSEL</sequence>
<dbReference type="PANTHER" id="PTHR32432:SF3">
    <property type="entry name" value="ETHANOLAMINE UTILIZATION PROTEIN EUTJ"/>
    <property type="match status" value="1"/>
</dbReference>
<feature type="coiled-coil region" evidence="1">
    <location>
        <begin position="357"/>
        <end position="391"/>
    </location>
</feature>
<evidence type="ECO:0000256" key="1">
    <source>
        <dbReference type="SAM" id="Coils"/>
    </source>
</evidence>
<keyword evidence="4" id="KW-1185">Reference proteome</keyword>
<dbReference type="Gene3D" id="3.30.420.40">
    <property type="match status" value="2"/>
</dbReference>
<dbReference type="Proteomes" id="UP000287243">
    <property type="component" value="Chromosome"/>
</dbReference>
<dbReference type="InterPro" id="IPR050696">
    <property type="entry name" value="FtsA/MreB"/>
</dbReference>
<feature type="transmembrane region" description="Helical" evidence="2">
    <location>
        <begin position="328"/>
        <end position="347"/>
    </location>
</feature>
<keyword evidence="2" id="KW-1133">Transmembrane helix</keyword>
<dbReference type="AlphaFoldDB" id="A0A410P6Q0"/>
<evidence type="ECO:0000313" key="4">
    <source>
        <dbReference type="Proteomes" id="UP000287243"/>
    </source>
</evidence>
<dbReference type="InterPro" id="IPR007813">
    <property type="entry name" value="PilN"/>
</dbReference>
<keyword evidence="2" id="KW-0472">Membrane</keyword>
<dbReference type="Gene3D" id="3.30.1490.300">
    <property type="match status" value="1"/>
</dbReference>
<evidence type="ECO:0000256" key="2">
    <source>
        <dbReference type="SAM" id="Phobius"/>
    </source>
</evidence>
<reference evidence="3 4" key="1">
    <citation type="submission" date="2017-01" db="EMBL/GenBank/DDBJ databases">
        <title>First insights into the biology of 'candidatus Vampirococcus archaeovorus'.</title>
        <authorList>
            <person name="Kizina J."/>
            <person name="Jordan S."/>
            <person name="Stueber K."/>
            <person name="Reinhardt R."/>
            <person name="Harder J."/>
        </authorList>
    </citation>
    <scope>NUCLEOTIDE SEQUENCE [LARGE SCALE GENOMIC DNA]</scope>
    <source>
        <strain evidence="3 4">LiM</strain>
    </source>
</reference>
<keyword evidence="1" id="KW-0175">Coiled coil</keyword>
<organism evidence="3 4">
    <name type="scientific">Velamenicoccus archaeovorus</name>
    <dbReference type="NCBI Taxonomy" id="1930593"/>
    <lineage>
        <taxon>Bacteria</taxon>
        <taxon>Pseudomonadati</taxon>
        <taxon>Candidatus Omnitrophota</taxon>
        <taxon>Candidatus Velamenicoccus</taxon>
    </lineage>
</organism>
<gene>
    <name evidence="3" type="ORF">BU251_08450</name>
</gene>
<dbReference type="EMBL" id="CP019384">
    <property type="protein sequence ID" value="QAT17748.1"/>
    <property type="molecule type" value="Genomic_DNA"/>
</dbReference>
<dbReference type="PANTHER" id="PTHR32432">
    <property type="entry name" value="CELL DIVISION PROTEIN FTSA-RELATED"/>
    <property type="match status" value="1"/>
</dbReference>
<protein>
    <submittedName>
        <fullName evidence="3">Uncharacterized protein</fullName>
    </submittedName>
</protein>